<proteinExistence type="predicted"/>
<organism evidence="1 2">
    <name type="scientific">Mycolicibacterium parafortuitum</name>
    <name type="common">Mycobacterium parafortuitum</name>
    <dbReference type="NCBI Taxonomy" id="39692"/>
    <lineage>
        <taxon>Bacteria</taxon>
        <taxon>Bacillati</taxon>
        <taxon>Actinomycetota</taxon>
        <taxon>Actinomycetes</taxon>
        <taxon>Mycobacteriales</taxon>
        <taxon>Mycobacteriaceae</taxon>
        <taxon>Mycolicibacterium</taxon>
    </lineage>
</organism>
<dbReference type="EMBL" id="JAOXLN010000033">
    <property type="protein sequence ID" value="MDZ5088468.1"/>
    <property type="molecule type" value="Genomic_DNA"/>
</dbReference>
<keyword evidence="1" id="KW-0547">Nucleotide-binding</keyword>
<name>A0ACC6MNL7_MYCPF</name>
<evidence type="ECO:0000313" key="2">
    <source>
        <dbReference type="Proteomes" id="UP001289645"/>
    </source>
</evidence>
<sequence>MTLLDVRGVTAGYGKLPVIHDVSLSVRESETVALVGPNGAGKSTLLKTVFRLLKPMSGQIEFSGSDLKAIPTERMVRKGMAYVPQGGNTFPTLTVEENIRVAAMPLGRSKTAAALDTALDRFPSLRKRRNSSASTLSGGERQMLAVAGALASNPTFLALDEPTTGLAPTIVQELISRLADAADSGVGVLWVVEENPAAILPHCSRVHIMQGGRIGEEQDVATVLQDEGLRRLFFGIDEASS</sequence>
<evidence type="ECO:0000313" key="1">
    <source>
        <dbReference type="EMBL" id="MDZ5088468.1"/>
    </source>
</evidence>
<keyword evidence="1" id="KW-0067">ATP-binding</keyword>
<keyword evidence="2" id="KW-1185">Reference proteome</keyword>
<accession>A0ACC6MNL7</accession>
<comment type="caution">
    <text evidence="1">The sequence shown here is derived from an EMBL/GenBank/DDBJ whole genome shotgun (WGS) entry which is preliminary data.</text>
</comment>
<gene>
    <name evidence="1" type="ORF">OHX15_24005</name>
</gene>
<protein>
    <submittedName>
        <fullName evidence="1">ABC transporter ATP-binding protein</fullName>
    </submittedName>
</protein>
<reference evidence="1 2" key="1">
    <citation type="journal article" date="2021" name="Chemosphere">
        <title>Bioballs carrying a syntrophic Rhodococcus and Mycolicibacterium consortium for simultaneous sorption and biodegradation of fuel oil in contaminated freshwater.</title>
        <authorList>
            <person name="Naloka K."/>
            <person name="Polrit D."/>
            <person name="Muangchinda C."/>
            <person name="Thoetkiattikul H."/>
            <person name="Pinyakong O."/>
        </authorList>
    </citation>
    <scope>NUCLEOTIDE SEQUENCE [LARGE SCALE GENOMIC DNA]</scope>
    <source>
        <strain evidence="1 2">J101</strain>
    </source>
</reference>
<dbReference type="Proteomes" id="UP001289645">
    <property type="component" value="Unassembled WGS sequence"/>
</dbReference>